<evidence type="ECO:0000313" key="6">
    <source>
        <dbReference type="EMBL" id="QIA09105.1"/>
    </source>
</evidence>
<comment type="subcellular location">
    <subcellularLocation>
        <location evidence="1">Cell outer membrane</location>
    </subcellularLocation>
</comment>
<keyword evidence="2 4" id="KW-0472">Membrane</keyword>
<proteinExistence type="predicted"/>
<dbReference type="SUPFAM" id="SSF103088">
    <property type="entry name" value="OmpA-like"/>
    <property type="match status" value="1"/>
</dbReference>
<dbReference type="SUPFAM" id="SSF82171">
    <property type="entry name" value="DPP6 N-terminal domain-like"/>
    <property type="match status" value="1"/>
</dbReference>
<dbReference type="KEGG" id="drc:G0Q07_15890"/>
<dbReference type="Gene3D" id="3.30.1330.60">
    <property type="entry name" value="OmpA-like domain"/>
    <property type="match status" value="1"/>
</dbReference>
<evidence type="ECO:0000256" key="2">
    <source>
        <dbReference type="ARBA" id="ARBA00023136"/>
    </source>
</evidence>
<dbReference type="EMBL" id="CP048409">
    <property type="protein sequence ID" value="QIA09105.1"/>
    <property type="molecule type" value="Genomic_DNA"/>
</dbReference>
<feature type="domain" description="OmpA-like" evidence="5">
    <location>
        <begin position="392"/>
        <end position="514"/>
    </location>
</feature>
<dbReference type="RefSeq" id="WP_163348008.1">
    <property type="nucleotide sequence ID" value="NZ_CP048409.1"/>
</dbReference>
<dbReference type="InterPro" id="IPR011659">
    <property type="entry name" value="WD40"/>
</dbReference>
<evidence type="ECO:0000259" key="5">
    <source>
        <dbReference type="PROSITE" id="PS51123"/>
    </source>
</evidence>
<name>A0A6C0RHG8_9BACT</name>
<dbReference type="Proteomes" id="UP000474630">
    <property type="component" value="Chromosome"/>
</dbReference>
<protein>
    <submittedName>
        <fullName evidence="6">OmpA family protein</fullName>
    </submittedName>
</protein>
<organism evidence="6 7">
    <name type="scientific">Draconibacterium halophilum</name>
    <dbReference type="NCBI Taxonomy" id="2706887"/>
    <lineage>
        <taxon>Bacteria</taxon>
        <taxon>Pseudomonadati</taxon>
        <taxon>Bacteroidota</taxon>
        <taxon>Bacteroidia</taxon>
        <taxon>Marinilabiliales</taxon>
        <taxon>Prolixibacteraceae</taxon>
        <taxon>Draconibacterium</taxon>
    </lineage>
</organism>
<dbReference type="PRINTS" id="PR01021">
    <property type="entry name" value="OMPADOMAIN"/>
</dbReference>
<dbReference type="InterPro" id="IPR036737">
    <property type="entry name" value="OmpA-like_sf"/>
</dbReference>
<dbReference type="GO" id="GO:0009279">
    <property type="term" value="C:cell outer membrane"/>
    <property type="evidence" value="ECO:0007669"/>
    <property type="project" value="UniProtKB-SubCell"/>
</dbReference>
<dbReference type="Pfam" id="PF07676">
    <property type="entry name" value="PD40"/>
    <property type="match status" value="1"/>
</dbReference>
<evidence type="ECO:0000313" key="7">
    <source>
        <dbReference type="Proteomes" id="UP000474630"/>
    </source>
</evidence>
<gene>
    <name evidence="6" type="ORF">G0Q07_15890</name>
</gene>
<evidence type="ECO:0000256" key="1">
    <source>
        <dbReference type="ARBA" id="ARBA00004442"/>
    </source>
</evidence>
<evidence type="ECO:0000256" key="3">
    <source>
        <dbReference type="ARBA" id="ARBA00023237"/>
    </source>
</evidence>
<dbReference type="PROSITE" id="PS51123">
    <property type="entry name" value="OMPA_2"/>
    <property type="match status" value="1"/>
</dbReference>
<dbReference type="PANTHER" id="PTHR30329:SF21">
    <property type="entry name" value="LIPOPROTEIN YIAD-RELATED"/>
    <property type="match status" value="1"/>
</dbReference>
<keyword evidence="3" id="KW-0998">Cell outer membrane</keyword>
<dbReference type="CDD" id="cd07185">
    <property type="entry name" value="OmpA_C-like"/>
    <property type="match status" value="1"/>
</dbReference>
<dbReference type="AlphaFoldDB" id="A0A6C0RHG8"/>
<dbReference type="InterPro" id="IPR006665">
    <property type="entry name" value="OmpA-like"/>
</dbReference>
<dbReference type="Pfam" id="PF00691">
    <property type="entry name" value="OmpA"/>
    <property type="match status" value="1"/>
</dbReference>
<accession>A0A6C0RHG8</accession>
<dbReference type="InterPro" id="IPR006664">
    <property type="entry name" value="OMP_bac"/>
</dbReference>
<reference evidence="6 7" key="1">
    <citation type="submission" date="2020-02" db="EMBL/GenBank/DDBJ databases">
        <title>Genome sequencing for Draconibacterium sp. strain M1.</title>
        <authorList>
            <person name="Park S.-J."/>
        </authorList>
    </citation>
    <scope>NUCLEOTIDE SEQUENCE [LARGE SCALE GENOMIC DNA]</scope>
    <source>
        <strain evidence="6 7">M1</strain>
    </source>
</reference>
<keyword evidence="7" id="KW-1185">Reference proteome</keyword>
<dbReference type="InterPro" id="IPR050330">
    <property type="entry name" value="Bact_OuterMem_StrucFunc"/>
</dbReference>
<evidence type="ECO:0000256" key="4">
    <source>
        <dbReference type="PROSITE-ProRule" id="PRU00473"/>
    </source>
</evidence>
<sequence length="516" mass="57697">MKRVLLFLFAFVPMLIFAQKECVYFKKMVKLETEKTNLNTTQSDFGPGFVGNELWYSAYTDEEIEKLNSGSEKEIYYNLYSTPIDSKGNVKTGKNVQLASASEGYHAGPVSYCEATGELFVTLSNFENPEVRNKVYQKANIRLKIIIAKKVNGEWQKTGELPFNDPTYSVGHPSITASGDTLYFVSNIPDKGLGGTDIYMSVRTNGTWGEMQNLGEAVNTEQNEMFPFIYKGKFLIFASNGRGSGDDLDLYNVGLFGDNITGVAELSELNSEGDDFGFVIHPDEEVGYYCSNKDGGMGSDDIYKVLLEKQGSYDLELVVMNKKTMEAVDDAKITFGGVAQMIAGVVFKKELEKDKTYLVATNIDGYMNDSKTISTVGKPFGVIRDTLWIEKVEVGQKFVMENIYYDFDKWDILPASEVELDKLVKVMKDNPDWKVELGSHTDSRGNDAYNKTLSQKRSDSAVSYIVSKGIDADRITAMGYGETQLVNKCDDGVPCSKAEHRKNRRTEFKILEMNGN</sequence>
<dbReference type="PANTHER" id="PTHR30329">
    <property type="entry name" value="STATOR ELEMENT OF FLAGELLAR MOTOR COMPLEX"/>
    <property type="match status" value="1"/>
</dbReference>